<keyword evidence="5" id="KW-0808">Transferase</keyword>
<dbReference type="FunFam" id="2.60.120.200:FF:000152">
    <property type="entry name" value="Cell wall glucanase"/>
    <property type="match status" value="1"/>
</dbReference>
<dbReference type="PROSITE" id="PS51762">
    <property type="entry name" value="GH16_2"/>
    <property type="match status" value="1"/>
</dbReference>
<keyword evidence="11" id="KW-0961">Cell wall biogenesis/degradation</keyword>
<feature type="region of interest" description="Disordered" evidence="14">
    <location>
        <begin position="340"/>
        <end position="361"/>
    </location>
</feature>
<evidence type="ECO:0000256" key="13">
    <source>
        <dbReference type="ARBA" id="ARBA00093308"/>
    </source>
</evidence>
<dbReference type="Proteomes" id="UP001302126">
    <property type="component" value="Unassembled WGS sequence"/>
</dbReference>
<name>A0AAN6WJC5_9PEZI</name>
<feature type="domain" description="GH16" evidence="16">
    <location>
        <begin position="28"/>
        <end position="239"/>
    </location>
</feature>
<evidence type="ECO:0000256" key="8">
    <source>
        <dbReference type="ARBA" id="ARBA00023136"/>
    </source>
</evidence>
<dbReference type="GO" id="GO:0009277">
    <property type="term" value="C:fungal-type cell wall"/>
    <property type="evidence" value="ECO:0007669"/>
    <property type="project" value="TreeGrafter"/>
</dbReference>
<gene>
    <name evidence="17" type="ORF">QBC35DRAFT_169022</name>
</gene>
<protein>
    <recommendedName>
        <fullName evidence="3">chitinase</fullName>
        <ecNumber evidence="3">3.2.1.14</ecNumber>
    </recommendedName>
</protein>
<dbReference type="GO" id="GO:0008843">
    <property type="term" value="F:endochitinase activity"/>
    <property type="evidence" value="ECO:0007669"/>
    <property type="project" value="UniProtKB-EC"/>
</dbReference>
<dbReference type="GO" id="GO:0016757">
    <property type="term" value="F:glycosyltransferase activity"/>
    <property type="evidence" value="ECO:0007669"/>
    <property type="project" value="UniProtKB-KW"/>
</dbReference>
<evidence type="ECO:0000256" key="1">
    <source>
        <dbReference type="ARBA" id="ARBA00000822"/>
    </source>
</evidence>
<comment type="catalytic activity">
    <reaction evidence="1">
        <text>Random endo-hydrolysis of N-acetyl-beta-D-glucosaminide (1-&gt;4)-beta-linkages in chitin and chitodextrins.</text>
        <dbReference type="EC" id="3.2.1.14"/>
    </reaction>
</comment>
<sequence>MSIMTSLSWNSVRFILGLVGWLVSLVTAQTWTSCNPTVQSCPPDVGLAAKTYAVDFRNGPDHSHWAPVAGAVTYTPLGAAFTVAKKGDSPTLQTSWYFFFGRAEVRVRAAPGTGIVSCVVLESDDLDEIDWEWIGGEPYEVQTNYFGKGNTTTYDRGGKTYVHDAQGATHNYTIDWTPDVITWYVDGTAVRALAYRDAVGGKNFPQTPVRLRLGIWAGGDSGNPNGTIDWAGGVTNYTNGPFTMYVESVSVTNLHPATSYAYSDLSGSWASITVNSTAPSLTSRIAPLGSKVGASGHGPAGARGGELESGGMLEDDNSYPSSVYKDVTVSSDIAGGSTGVASPMGRTKINNGSSTIGSISRGTAPPNLISGESSALDVTKNVRVAIGAMALLLATSTGII</sequence>
<evidence type="ECO:0000256" key="11">
    <source>
        <dbReference type="ARBA" id="ARBA00023316"/>
    </source>
</evidence>
<dbReference type="InterPro" id="IPR000757">
    <property type="entry name" value="Beta-glucanase-like"/>
</dbReference>
<feature type="signal peptide" evidence="15">
    <location>
        <begin position="1"/>
        <end position="28"/>
    </location>
</feature>
<dbReference type="GO" id="GO:0031505">
    <property type="term" value="P:fungal-type cell wall organization"/>
    <property type="evidence" value="ECO:0007669"/>
    <property type="project" value="TreeGrafter"/>
</dbReference>
<feature type="chain" id="PRO_5042852442" description="chitinase" evidence="15">
    <location>
        <begin position="29"/>
        <end position="400"/>
    </location>
</feature>
<evidence type="ECO:0000256" key="4">
    <source>
        <dbReference type="ARBA" id="ARBA00022676"/>
    </source>
</evidence>
<evidence type="ECO:0000313" key="18">
    <source>
        <dbReference type="Proteomes" id="UP001302126"/>
    </source>
</evidence>
<dbReference type="PANTHER" id="PTHR10963:SF68">
    <property type="entry name" value="GLYCOSIDASE CRH1-RELATED"/>
    <property type="match status" value="1"/>
</dbReference>
<dbReference type="AlphaFoldDB" id="A0AAN6WJC5"/>
<evidence type="ECO:0000256" key="14">
    <source>
        <dbReference type="SAM" id="MobiDB-lite"/>
    </source>
</evidence>
<evidence type="ECO:0000256" key="5">
    <source>
        <dbReference type="ARBA" id="ARBA00022679"/>
    </source>
</evidence>
<proteinExistence type="inferred from homology"/>
<comment type="caution">
    <text evidence="17">The sequence shown here is derived from an EMBL/GenBank/DDBJ whole genome shotgun (WGS) entry which is preliminary data.</text>
</comment>
<keyword evidence="4" id="KW-0328">Glycosyltransferase</keyword>
<keyword evidence="7" id="KW-0378">Hydrolase</keyword>
<comment type="subcellular location">
    <subcellularLocation>
        <location evidence="2">Membrane</location>
    </subcellularLocation>
</comment>
<dbReference type="PANTHER" id="PTHR10963">
    <property type="entry name" value="GLYCOSYL HYDROLASE-RELATED"/>
    <property type="match status" value="1"/>
</dbReference>
<keyword evidence="8" id="KW-0472">Membrane</keyword>
<evidence type="ECO:0000256" key="2">
    <source>
        <dbReference type="ARBA" id="ARBA00004370"/>
    </source>
</evidence>
<dbReference type="InterPro" id="IPR050546">
    <property type="entry name" value="Glycosyl_Hydrlase_16"/>
</dbReference>
<keyword evidence="9" id="KW-0325">Glycoprotein</keyword>
<evidence type="ECO:0000256" key="3">
    <source>
        <dbReference type="ARBA" id="ARBA00012729"/>
    </source>
</evidence>
<reference evidence="17" key="1">
    <citation type="journal article" date="2023" name="Mol. Phylogenet. Evol.">
        <title>Genome-scale phylogeny and comparative genomics of the fungal order Sordariales.</title>
        <authorList>
            <person name="Hensen N."/>
            <person name="Bonometti L."/>
            <person name="Westerberg I."/>
            <person name="Brannstrom I.O."/>
            <person name="Guillou S."/>
            <person name="Cros-Aarteil S."/>
            <person name="Calhoun S."/>
            <person name="Haridas S."/>
            <person name="Kuo A."/>
            <person name="Mondo S."/>
            <person name="Pangilinan J."/>
            <person name="Riley R."/>
            <person name="LaButti K."/>
            <person name="Andreopoulos B."/>
            <person name="Lipzen A."/>
            <person name="Chen C."/>
            <person name="Yan M."/>
            <person name="Daum C."/>
            <person name="Ng V."/>
            <person name="Clum A."/>
            <person name="Steindorff A."/>
            <person name="Ohm R.A."/>
            <person name="Martin F."/>
            <person name="Silar P."/>
            <person name="Natvig D.O."/>
            <person name="Lalanne C."/>
            <person name="Gautier V."/>
            <person name="Ament-Velasquez S.L."/>
            <person name="Kruys A."/>
            <person name="Hutchinson M.I."/>
            <person name="Powell A.J."/>
            <person name="Barry K."/>
            <person name="Miller A.N."/>
            <person name="Grigoriev I.V."/>
            <person name="Debuchy R."/>
            <person name="Gladieux P."/>
            <person name="Hiltunen Thoren M."/>
            <person name="Johannesson H."/>
        </authorList>
    </citation>
    <scope>NUCLEOTIDE SEQUENCE</scope>
    <source>
        <strain evidence="17">PSN309</strain>
    </source>
</reference>
<comment type="similarity">
    <text evidence="12">Belongs to the glycosyl hydrolase 16 family. CRH1 subfamily.</text>
</comment>
<evidence type="ECO:0000259" key="16">
    <source>
        <dbReference type="PROSITE" id="PS51762"/>
    </source>
</evidence>
<evidence type="ECO:0000256" key="12">
    <source>
        <dbReference type="ARBA" id="ARBA00038074"/>
    </source>
</evidence>
<keyword evidence="6 15" id="KW-0732">Signal</keyword>
<dbReference type="Pfam" id="PF00722">
    <property type="entry name" value="Glyco_hydro_16"/>
    <property type="match status" value="1"/>
</dbReference>
<evidence type="ECO:0000313" key="17">
    <source>
        <dbReference type="EMBL" id="KAK4182480.1"/>
    </source>
</evidence>
<keyword evidence="10" id="KW-0326">Glycosidase</keyword>
<feature type="compositionally biased region" description="Low complexity" evidence="14">
    <location>
        <begin position="349"/>
        <end position="361"/>
    </location>
</feature>
<accession>A0AAN6WJC5</accession>
<feature type="compositionally biased region" description="Gly residues" evidence="14">
    <location>
        <begin position="295"/>
        <end position="308"/>
    </location>
</feature>
<evidence type="ECO:0000256" key="6">
    <source>
        <dbReference type="ARBA" id="ARBA00022729"/>
    </source>
</evidence>
<evidence type="ECO:0000256" key="10">
    <source>
        <dbReference type="ARBA" id="ARBA00023295"/>
    </source>
</evidence>
<dbReference type="Gene3D" id="2.60.120.200">
    <property type="match status" value="1"/>
</dbReference>
<keyword evidence="18" id="KW-1185">Reference proteome</keyword>
<comment type="function">
    <text evidence="13">Dual chitinase/transglycosylase that plays a role in cell wall architecture. Chitinase and transglycosylase activities are coupled. Required for the polysaccharide cross-linking at the septa and the cell wall. More specifically, transfers chitin to 1,6-beta-glucan in the cell wall.</text>
</comment>
<evidence type="ECO:0000256" key="7">
    <source>
        <dbReference type="ARBA" id="ARBA00022801"/>
    </source>
</evidence>
<dbReference type="EMBL" id="MU864653">
    <property type="protein sequence ID" value="KAK4182480.1"/>
    <property type="molecule type" value="Genomic_DNA"/>
</dbReference>
<dbReference type="SUPFAM" id="SSF49899">
    <property type="entry name" value="Concanavalin A-like lectins/glucanases"/>
    <property type="match status" value="1"/>
</dbReference>
<evidence type="ECO:0000256" key="15">
    <source>
        <dbReference type="SAM" id="SignalP"/>
    </source>
</evidence>
<dbReference type="GO" id="GO:0005975">
    <property type="term" value="P:carbohydrate metabolic process"/>
    <property type="evidence" value="ECO:0007669"/>
    <property type="project" value="InterPro"/>
</dbReference>
<dbReference type="CDD" id="cd02183">
    <property type="entry name" value="GH16_fungal_CRH1_transglycosylase"/>
    <property type="match status" value="1"/>
</dbReference>
<feature type="region of interest" description="Disordered" evidence="14">
    <location>
        <begin position="290"/>
        <end position="315"/>
    </location>
</feature>
<dbReference type="EC" id="3.2.1.14" evidence="3"/>
<organism evidence="17 18">
    <name type="scientific">Podospora australis</name>
    <dbReference type="NCBI Taxonomy" id="1536484"/>
    <lineage>
        <taxon>Eukaryota</taxon>
        <taxon>Fungi</taxon>
        <taxon>Dikarya</taxon>
        <taxon>Ascomycota</taxon>
        <taxon>Pezizomycotina</taxon>
        <taxon>Sordariomycetes</taxon>
        <taxon>Sordariomycetidae</taxon>
        <taxon>Sordariales</taxon>
        <taxon>Podosporaceae</taxon>
        <taxon>Podospora</taxon>
    </lineage>
</organism>
<dbReference type="InterPro" id="IPR013320">
    <property type="entry name" value="ConA-like_dom_sf"/>
</dbReference>
<reference evidence="17" key="2">
    <citation type="submission" date="2023-05" db="EMBL/GenBank/DDBJ databases">
        <authorList>
            <consortium name="Lawrence Berkeley National Laboratory"/>
            <person name="Steindorff A."/>
            <person name="Hensen N."/>
            <person name="Bonometti L."/>
            <person name="Westerberg I."/>
            <person name="Brannstrom I.O."/>
            <person name="Guillou S."/>
            <person name="Cros-Aarteil S."/>
            <person name="Calhoun S."/>
            <person name="Haridas S."/>
            <person name="Kuo A."/>
            <person name="Mondo S."/>
            <person name="Pangilinan J."/>
            <person name="Riley R."/>
            <person name="Labutti K."/>
            <person name="Andreopoulos B."/>
            <person name="Lipzen A."/>
            <person name="Chen C."/>
            <person name="Yanf M."/>
            <person name="Daum C."/>
            <person name="Ng V."/>
            <person name="Clum A."/>
            <person name="Ohm R."/>
            <person name="Martin F."/>
            <person name="Silar P."/>
            <person name="Natvig D."/>
            <person name="Lalanne C."/>
            <person name="Gautier V."/>
            <person name="Ament-Velasquez S.L."/>
            <person name="Kruys A."/>
            <person name="Hutchinson M.I."/>
            <person name="Powell A.J."/>
            <person name="Barry K."/>
            <person name="Miller A.N."/>
            <person name="Grigoriev I.V."/>
            <person name="Debuchy R."/>
            <person name="Gladieux P."/>
            <person name="Thoren M.H."/>
            <person name="Johannesson H."/>
        </authorList>
    </citation>
    <scope>NUCLEOTIDE SEQUENCE</scope>
    <source>
        <strain evidence="17">PSN309</strain>
    </source>
</reference>
<dbReference type="GO" id="GO:0016020">
    <property type="term" value="C:membrane"/>
    <property type="evidence" value="ECO:0007669"/>
    <property type="project" value="UniProtKB-SubCell"/>
</dbReference>
<evidence type="ECO:0000256" key="9">
    <source>
        <dbReference type="ARBA" id="ARBA00023180"/>
    </source>
</evidence>